<keyword evidence="2" id="KW-1185">Reference proteome</keyword>
<dbReference type="AlphaFoldDB" id="A0A1R2AN34"/>
<sequence>MFDDRVYIYQDNYDTAKEKRKIKKSLYNMAKLDFSNSNLYKLKYYQCVNEALHNPTIEGKNLDKTIVQCKLKLQKLERFISDTNQHAHIKVQRCVNSKREWARKLGRDLATEEEGVWDCLNRYHRRYLYYYPSFKESKFSI</sequence>
<accession>A0A1R2AN34</accession>
<name>A0A1R2AN34_9CILI</name>
<comment type="caution">
    <text evidence="1">The sequence shown here is derived from an EMBL/GenBank/DDBJ whole genome shotgun (WGS) entry which is preliminary data.</text>
</comment>
<gene>
    <name evidence="1" type="ORF">SteCoe_37587</name>
</gene>
<dbReference type="EMBL" id="MPUH01001934">
    <property type="protein sequence ID" value="OMJ65810.1"/>
    <property type="molecule type" value="Genomic_DNA"/>
</dbReference>
<protein>
    <submittedName>
        <fullName evidence="1">Uncharacterized protein</fullName>
    </submittedName>
</protein>
<evidence type="ECO:0000313" key="1">
    <source>
        <dbReference type="EMBL" id="OMJ65810.1"/>
    </source>
</evidence>
<proteinExistence type="predicted"/>
<dbReference type="Proteomes" id="UP000187209">
    <property type="component" value="Unassembled WGS sequence"/>
</dbReference>
<organism evidence="1 2">
    <name type="scientific">Stentor coeruleus</name>
    <dbReference type="NCBI Taxonomy" id="5963"/>
    <lineage>
        <taxon>Eukaryota</taxon>
        <taxon>Sar</taxon>
        <taxon>Alveolata</taxon>
        <taxon>Ciliophora</taxon>
        <taxon>Postciliodesmatophora</taxon>
        <taxon>Heterotrichea</taxon>
        <taxon>Heterotrichida</taxon>
        <taxon>Stentoridae</taxon>
        <taxon>Stentor</taxon>
    </lineage>
</organism>
<evidence type="ECO:0000313" key="2">
    <source>
        <dbReference type="Proteomes" id="UP000187209"/>
    </source>
</evidence>
<dbReference type="OrthoDB" id="10422616at2759"/>
<reference evidence="1 2" key="1">
    <citation type="submission" date="2016-11" db="EMBL/GenBank/DDBJ databases">
        <title>The macronuclear genome of Stentor coeruleus: a giant cell with tiny introns.</title>
        <authorList>
            <person name="Slabodnick M."/>
            <person name="Ruby J.G."/>
            <person name="Reiff S.B."/>
            <person name="Swart E.C."/>
            <person name="Gosai S."/>
            <person name="Prabakaran S."/>
            <person name="Witkowska E."/>
            <person name="Larue G.E."/>
            <person name="Fisher S."/>
            <person name="Freeman R.M."/>
            <person name="Gunawardena J."/>
            <person name="Chu W."/>
            <person name="Stover N.A."/>
            <person name="Gregory B.D."/>
            <person name="Nowacki M."/>
            <person name="Derisi J."/>
            <person name="Roy S.W."/>
            <person name="Marshall W.F."/>
            <person name="Sood P."/>
        </authorList>
    </citation>
    <scope>NUCLEOTIDE SEQUENCE [LARGE SCALE GENOMIC DNA]</scope>
    <source>
        <strain evidence="1">WM001</strain>
    </source>
</reference>